<dbReference type="SUPFAM" id="SSF63829">
    <property type="entry name" value="Calcium-dependent phosphotriesterase"/>
    <property type="match status" value="1"/>
</dbReference>
<feature type="coiled-coil region" evidence="2">
    <location>
        <begin position="170"/>
        <end position="209"/>
    </location>
</feature>
<dbReference type="PROSITE" id="PS50119">
    <property type="entry name" value="ZF_BBOX"/>
    <property type="match status" value="1"/>
</dbReference>
<dbReference type="OrthoDB" id="6096432at2759"/>
<organism evidence="4 5">
    <name type="scientific">Mytilus coruscus</name>
    <name type="common">Sea mussel</name>
    <dbReference type="NCBI Taxonomy" id="42192"/>
    <lineage>
        <taxon>Eukaryota</taxon>
        <taxon>Metazoa</taxon>
        <taxon>Spiralia</taxon>
        <taxon>Lophotrochozoa</taxon>
        <taxon>Mollusca</taxon>
        <taxon>Bivalvia</taxon>
        <taxon>Autobranchia</taxon>
        <taxon>Pteriomorphia</taxon>
        <taxon>Mytilida</taxon>
        <taxon>Mytiloidea</taxon>
        <taxon>Mytilidae</taxon>
        <taxon>Mytilinae</taxon>
        <taxon>Mytilus</taxon>
    </lineage>
</organism>
<name>A0A6J8BDC2_MYTCO</name>
<evidence type="ECO:0000259" key="3">
    <source>
        <dbReference type="PROSITE" id="PS50119"/>
    </source>
</evidence>
<reference evidence="4 5" key="1">
    <citation type="submission" date="2020-06" db="EMBL/GenBank/DDBJ databases">
        <authorList>
            <person name="Li R."/>
            <person name="Bekaert M."/>
        </authorList>
    </citation>
    <scope>NUCLEOTIDE SEQUENCE [LARGE SCALE GENOMIC DNA]</scope>
    <source>
        <strain evidence="5">wild</strain>
    </source>
</reference>
<dbReference type="PANTHER" id="PTHR25462:SF296">
    <property type="entry name" value="MEIOTIC P26, ISOFORM F"/>
    <property type="match status" value="1"/>
</dbReference>
<dbReference type="Proteomes" id="UP000507470">
    <property type="component" value="Unassembled WGS sequence"/>
</dbReference>
<dbReference type="EMBL" id="CACVKT020003149">
    <property type="protein sequence ID" value="CAC5381915.1"/>
    <property type="molecule type" value="Genomic_DNA"/>
</dbReference>
<accession>A0A6J8BDC2</accession>
<gene>
    <name evidence="4" type="ORF">MCOR_17772</name>
</gene>
<dbReference type="SUPFAM" id="SSF57845">
    <property type="entry name" value="B-box zinc-binding domain"/>
    <property type="match status" value="1"/>
</dbReference>
<keyword evidence="1" id="KW-0479">Metal-binding</keyword>
<proteinExistence type="predicted"/>
<dbReference type="PANTHER" id="PTHR25462">
    <property type="entry name" value="BONUS, ISOFORM C-RELATED"/>
    <property type="match status" value="1"/>
</dbReference>
<dbReference type="Gene3D" id="2.120.10.30">
    <property type="entry name" value="TolB, C-terminal domain"/>
    <property type="match status" value="1"/>
</dbReference>
<protein>
    <recommendedName>
        <fullName evidence="3">B box-type domain-containing protein</fullName>
    </recommendedName>
</protein>
<keyword evidence="2" id="KW-0175">Coiled coil</keyword>
<keyword evidence="1" id="KW-0862">Zinc</keyword>
<dbReference type="InterPro" id="IPR011042">
    <property type="entry name" value="6-blade_b-propeller_TolB-like"/>
</dbReference>
<dbReference type="AlphaFoldDB" id="A0A6J8BDC2"/>
<dbReference type="Gene3D" id="3.30.160.60">
    <property type="entry name" value="Classic Zinc Finger"/>
    <property type="match status" value="1"/>
</dbReference>
<dbReference type="Pfam" id="PF22586">
    <property type="entry name" value="ANCHR-like_BBOX"/>
    <property type="match status" value="1"/>
</dbReference>
<keyword evidence="5" id="KW-1185">Reference proteome</keyword>
<evidence type="ECO:0000313" key="5">
    <source>
        <dbReference type="Proteomes" id="UP000507470"/>
    </source>
</evidence>
<evidence type="ECO:0000256" key="1">
    <source>
        <dbReference type="PROSITE-ProRule" id="PRU00024"/>
    </source>
</evidence>
<evidence type="ECO:0000313" key="4">
    <source>
        <dbReference type="EMBL" id="CAC5381915.1"/>
    </source>
</evidence>
<dbReference type="InterPro" id="IPR000315">
    <property type="entry name" value="Znf_B-box"/>
</dbReference>
<sequence length="530" mass="60143">MASPSKDICTLCKEDNVTSVAVTWCTECGVFLCVECEKHHKRSRVSKDHIYKRSRVSKDHKTISVENYQELPSFIKGTSNLCKVHDSKFELYCSFHACACCVHCTTDKHQLCQTMTPLSDILKQFKSSAAVPLLEKDLKDLKENVDEIIEYLRNRLSSNSKQKTEAIQNIRSMRKSIDDYLNQLEQQLLKDLEIEHSKLKSEMETLLHRVDKRGKQIRKLQNEFSNMTKYATELQTYVGLKEIEKITSQDGNYIEDLKRGSDLHERNLHVKTCPALASILHDVKSFGEITVDTRPCNVQANAQRKDQDQYLVSVPMIDQIKPSFSNKLNVPIGRTLRIVDCCILPDCNCLIVDTVGKDLLLFKNDGTFIRAVLSFENTPDSVCFVKDGTVAVSFYRNGEVALVDIYKSQVDRNFKFPKGCCSGVSSDGQVLVISMPNEKKVIVMNLLDESKQKLEGIYVNHISLVKGNIYGSNFFNKTVKCYTLSGELLWTFKHENIDKPSGIALDKHGFIYVACRISNKIVVFSPDGKS</sequence>
<keyword evidence="1" id="KW-0863">Zinc-finger</keyword>
<evidence type="ECO:0000256" key="2">
    <source>
        <dbReference type="SAM" id="Coils"/>
    </source>
</evidence>
<dbReference type="InterPro" id="IPR047153">
    <property type="entry name" value="TRIM45/56/19-like"/>
</dbReference>
<feature type="domain" description="B box-type" evidence="3">
    <location>
        <begin position="4"/>
        <end position="65"/>
    </location>
</feature>
<dbReference type="GO" id="GO:0008270">
    <property type="term" value="F:zinc ion binding"/>
    <property type="evidence" value="ECO:0007669"/>
    <property type="project" value="UniProtKB-KW"/>
</dbReference>